<comment type="caution">
    <text evidence="2">The sequence shown here is derived from an EMBL/GenBank/DDBJ whole genome shotgun (WGS) entry which is preliminary data.</text>
</comment>
<feature type="compositionally biased region" description="Basic and acidic residues" evidence="1">
    <location>
        <begin position="266"/>
        <end position="288"/>
    </location>
</feature>
<evidence type="ECO:0000313" key="3">
    <source>
        <dbReference type="Proteomes" id="UP000622797"/>
    </source>
</evidence>
<evidence type="ECO:0000313" key="2">
    <source>
        <dbReference type="EMBL" id="KAF4972804.1"/>
    </source>
</evidence>
<sequence>MSKDYYEYEEYSRRRRDFSPDNYSGGAPNPQQQQQQQGPPPPGAPPYASTSRLDDPYGGAPPRERMTLEPPESQNRPRSVPPNTAMVRRTRSRSRPPSDDEDYDDRRSRNRSPSPITRARNVVDENFSHSASGIGAGLLGAVVGGLVAREATEAATRRKHKTRGYEDENEDRTRLVSTILGAMAGGLGANALANRVEDSRERDKRRQVDWERERSYVREEEMPRYERRRSGDRDRGRDDDRRDRDRYDRSRALPQNDDDDYDFVYDDPRYEDREPRRRRSEENYRHRQ</sequence>
<dbReference type="Proteomes" id="UP000622797">
    <property type="component" value="Unassembled WGS sequence"/>
</dbReference>
<reference evidence="2" key="1">
    <citation type="journal article" date="2020" name="BMC Genomics">
        <title>Correction to: Identification and distribution of gene clusters required for synthesis of sphingolipid metabolism inhibitors in diverse species of the filamentous fungus Fusarium.</title>
        <authorList>
            <person name="Kim H.S."/>
            <person name="Lohmar J.M."/>
            <person name="Busman M."/>
            <person name="Brown D.W."/>
            <person name="Naumann T.A."/>
            <person name="Divon H.H."/>
            <person name="Lysoe E."/>
            <person name="Uhlig S."/>
            <person name="Proctor R.H."/>
        </authorList>
    </citation>
    <scope>NUCLEOTIDE SEQUENCE</scope>
    <source>
        <strain evidence="2">NRRL 20472</strain>
    </source>
</reference>
<dbReference type="EMBL" id="JABEXW010000045">
    <property type="protein sequence ID" value="KAF4972804.1"/>
    <property type="molecule type" value="Genomic_DNA"/>
</dbReference>
<evidence type="ECO:0008006" key="4">
    <source>
        <dbReference type="Google" id="ProtNLM"/>
    </source>
</evidence>
<feature type="compositionally biased region" description="Basic and acidic residues" evidence="1">
    <location>
        <begin position="195"/>
        <end position="251"/>
    </location>
</feature>
<keyword evidence="3" id="KW-1185">Reference proteome</keyword>
<name>A0A8H4UB16_9HYPO</name>
<feature type="compositionally biased region" description="Basic and acidic residues" evidence="1">
    <location>
        <begin position="1"/>
        <end position="12"/>
    </location>
</feature>
<feature type="compositionally biased region" description="Low complexity" evidence="1">
    <location>
        <begin position="25"/>
        <end position="37"/>
    </location>
</feature>
<gene>
    <name evidence="2" type="ORF">FSARC_704</name>
</gene>
<accession>A0A8H4UB16</accession>
<reference evidence="2" key="2">
    <citation type="submission" date="2020-05" db="EMBL/GenBank/DDBJ databases">
        <authorList>
            <person name="Kim H.-S."/>
            <person name="Proctor R.H."/>
            <person name="Brown D.W."/>
        </authorList>
    </citation>
    <scope>NUCLEOTIDE SEQUENCE</scope>
    <source>
        <strain evidence="2">NRRL 20472</strain>
    </source>
</reference>
<proteinExistence type="predicted"/>
<dbReference type="AlphaFoldDB" id="A0A8H4UB16"/>
<feature type="region of interest" description="Disordered" evidence="1">
    <location>
        <begin position="1"/>
        <end position="124"/>
    </location>
</feature>
<organism evidence="2 3">
    <name type="scientific">Fusarium sarcochroum</name>
    <dbReference type="NCBI Taxonomy" id="1208366"/>
    <lineage>
        <taxon>Eukaryota</taxon>
        <taxon>Fungi</taxon>
        <taxon>Dikarya</taxon>
        <taxon>Ascomycota</taxon>
        <taxon>Pezizomycotina</taxon>
        <taxon>Sordariomycetes</taxon>
        <taxon>Hypocreomycetidae</taxon>
        <taxon>Hypocreales</taxon>
        <taxon>Nectriaceae</taxon>
        <taxon>Fusarium</taxon>
        <taxon>Fusarium lateritium species complex</taxon>
    </lineage>
</organism>
<feature type="compositionally biased region" description="Basic and acidic residues" evidence="1">
    <location>
        <begin position="163"/>
        <end position="172"/>
    </location>
</feature>
<feature type="compositionally biased region" description="Acidic residues" evidence="1">
    <location>
        <begin position="256"/>
        <end position="265"/>
    </location>
</feature>
<feature type="region of interest" description="Disordered" evidence="1">
    <location>
        <begin position="194"/>
        <end position="288"/>
    </location>
</feature>
<protein>
    <recommendedName>
        <fullName evidence="4">Glycine zipper 2TM domain-containing protein</fullName>
    </recommendedName>
</protein>
<feature type="region of interest" description="Disordered" evidence="1">
    <location>
        <begin position="152"/>
        <end position="172"/>
    </location>
</feature>
<evidence type="ECO:0000256" key="1">
    <source>
        <dbReference type="SAM" id="MobiDB-lite"/>
    </source>
</evidence>
<dbReference type="OrthoDB" id="4779214at2759"/>